<proteinExistence type="predicted"/>
<reference evidence="2" key="2">
    <citation type="journal article" date="2015" name="Fish Shellfish Immunol.">
        <title>Early steps in the European eel (Anguilla anguilla)-Vibrio vulnificus interaction in the gills: Role of the RtxA13 toxin.</title>
        <authorList>
            <person name="Callol A."/>
            <person name="Pajuelo D."/>
            <person name="Ebbesson L."/>
            <person name="Teles M."/>
            <person name="MacKenzie S."/>
            <person name="Amaro C."/>
        </authorList>
    </citation>
    <scope>NUCLEOTIDE SEQUENCE</scope>
</reference>
<name>A0A0E9VPG2_ANGAN</name>
<dbReference type="EMBL" id="GBXM01029342">
    <property type="protein sequence ID" value="JAH79235.1"/>
    <property type="molecule type" value="Transcribed_RNA"/>
</dbReference>
<evidence type="ECO:0000313" key="2">
    <source>
        <dbReference type="EMBL" id="JAH79235.1"/>
    </source>
</evidence>
<organism evidence="2">
    <name type="scientific">Anguilla anguilla</name>
    <name type="common">European freshwater eel</name>
    <name type="synonym">Muraena anguilla</name>
    <dbReference type="NCBI Taxonomy" id="7936"/>
    <lineage>
        <taxon>Eukaryota</taxon>
        <taxon>Metazoa</taxon>
        <taxon>Chordata</taxon>
        <taxon>Craniata</taxon>
        <taxon>Vertebrata</taxon>
        <taxon>Euteleostomi</taxon>
        <taxon>Actinopterygii</taxon>
        <taxon>Neopterygii</taxon>
        <taxon>Teleostei</taxon>
        <taxon>Anguilliformes</taxon>
        <taxon>Anguillidae</taxon>
        <taxon>Anguilla</taxon>
    </lineage>
</organism>
<sequence>MKTTEKCLRNTSSSVCTPLTPCQ</sequence>
<reference evidence="2" key="1">
    <citation type="submission" date="2014-11" db="EMBL/GenBank/DDBJ databases">
        <authorList>
            <person name="Amaro Gonzalez C."/>
        </authorList>
    </citation>
    <scope>NUCLEOTIDE SEQUENCE</scope>
</reference>
<evidence type="ECO:0000256" key="1">
    <source>
        <dbReference type="SAM" id="MobiDB-lite"/>
    </source>
</evidence>
<accession>A0A0E9VPG2</accession>
<dbReference type="AlphaFoldDB" id="A0A0E9VPG2"/>
<feature type="region of interest" description="Disordered" evidence="1">
    <location>
        <begin position="1"/>
        <end position="23"/>
    </location>
</feature>
<feature type="compositionally biased region" description="Polar residues" evidence="1">
    <location>
        <begin position="9"/>
        <end position="23"/>
    </location>
</feature>
<protein>
    <submittedName>
        <fullName evidence="2">Uncharacterized protein</fullName>
    </submittedName>
</protein>